<organism evidence="1">
    <name type="scientific">uncultured Caudovirales phage</name>
    <dbReference type="NCBI Taxonomy" id="2100421"/>
    <lineage>
        <taxon>Viruses</taxon>
        <taxon>Duplodnaviria</taxon>
        <taxon>Heunggongvirae</taxon>
        <taxon>Uroviricota</taxon>
        <taxon>Caudoviricetes</taxon>
        <taxon>Peduoviridae</taxon>
        <taxon>Maltschvirus</taxon>
        <taxon>Maltschvirus maltsch</taxon>
    </lineage>
</organism>
<name>A0A6J5N0F6_9CAUD</name>
<protein>
    <submittedName>
        <fullName evidence="1">Uncharacterized protein</fullName>
    </submittedName>
</protein>
<reference evidence="1" key="1">
    <citation type="submission" date="2020-04" db="EMBL/GenBank/DDBJ databases">
        <authorList>
            <person name="Chiriac C."/>
            <person name="Salcher M."/>
            <person name="Ghai R."/>
            <person name="Kavagutti S V."/>
        </authorList>
    </citation>
    <scope>NUCLEOTIDE SEQUENCE</scope>
</reference>
<proteinExistence type="predicted"/>
<sequence>MKRYGILDDDGTVLRWVYQQPPLCYRYIVEKIKRQKFDTTLCDEATF</sequence>
<gene>
    <name evidence="1" type="ORF">UFOVP577_26</name>
</gene>
<dbReference type="EMBL" id="LR796547">
    <property type="protein sequence ID" value="CAB4150713.1"/>
    <property type="molecule type" value="Genomic_DNA"/>
</dbReference>
<evidence type="ECO:0000313" key="1">
    <source>
        <dbReference type="EMBL" id="CAB4150713.1"/>
    </source>
</evidence>
<accession>A0A6J5N0F6</accession>